<dbReference type="EMBL" id="QKKF02031975">
    <property type="protein sequence ID" value="RZF34309.1"/>
    <property type="molecule type" value="Genomic_DNA"/>
</dbReference>
<dbReference type="GO" id="GO:0022857">
    <property type="term" value="F:transmembrane transporter activity"/>
    <property type="evidence" value="ECO:0007669"/>
    <property type="project" value="InterPro"/>
</dbReference>
<evidence type="ECO:0000256" key="3">
    <source>
        <dbReference type="ARBA" id="ARBA00022989"/>
    </source>
</evidence>
<feature type="non-terminal residue" evidence="7">
    <location>
        <position position="139"/>
    </location>
</feature>
<evidence type="ECO:0000313" key="8">
    <source>
        <dbReference type="Proteomes" id="UP000291343"/>
    </source>
</evidence>
<protein>
    <recommendedName>
        <fullName evidence="6">Major facilitator superfamily (MFS) profile domain-containing protein</fullName>
    </recommendedName>
</protein>
<keyword evidence="3 5" id="KW-1133">Transmembrane helix</keyword>
<dbReference type="GO" id="GO:0016020">
    <property type="term" value="C:membrane"/>
    <property type="evidence" value="ECO:0007669"/>
    <property type="project" value="UniProtKB-SubCell"/>
</dbReference>
<evidence type="ECO:0000259" key="6">
    <source>
        <dbReference type="PROSITE" id="PS50850"/>
    </source>
</evidence>
<comment type="subcellular location">
    <subcellularLocation>
        <location evidence="1">Membrane</location>
        <topology evidence="1">Multi-pass membrane protein</topology>
    </subcellularLocation>
</comment>
<dbReference type="InterPro" id="IPR020846">
    <property type="entry name" value="MFS_dom"/>
</dbReference>
<proteinExistence type="predicted"/>
<dbReference type="Pfam" id="PF00083">
    <property type="entry name" value="Sugar_tr"/>
    <property type="match status" value="1"/>
</dbReference>
<feature type="transmembrane region" description="Helical" evidence="5">
    <location>
        <begin position="101"/>
        <end position="123"/>
    </location>
</feature>
<dbReference type="InterPro" id="IPR050549">
    <property type="entry name" value="MFS_Trehalose_Transporter"/>
</dbReference>
<feature type="non-terminal residue" evidence="7">
    <location>
        <position position="1"/>
    </location>
</feature>
<dbReference type="Proteomes" id="UP000291343">
    <property type="component" value="Unassembled WGS sequence"/>
</dbReference>
<organism evidence="7 8">
    <name type="scientific">Laodelphax striatellus</name>
    <name type="common">Small brown planthopper</name>
    <name type="synonym">Delphax striatella</name>
    <dbReference type="NCBI Taxonomy" id="195883"/>
    <lineage>
        <taxon>Eukaryota</taxon>
        <taxon>Metazoa</taxon>
        <taxon>Ecdysozoa</taxon>
        <taxon>Arthropoda</taxon>
        <taxon>Hexapoda</taxon>
        <taxon>Insecta</taxon>
        <taxon>Pterygota</taxon>
        <taxon>Neoptera</taxon>
        <taxon>Paraneoptera</taxon>
        <taxon>Hemiptera</taxon>
        <taxon>Auchenorrhyncha</taxon>
        <taxon>Fulgoroidea</taxon>
        <taxon>Delphacidae</taxon>
        <taxon>Criomorphinae</taxon>
        <taxon>Laodelphax</taxon>
    </lineage>
</organism>
<evidence type="ECO:0000256" key="4">
    <source>
        <dbReference type="ARBA" id="ARBA00023136"/>
    </source>
</evidence>
<name>A0A482WLB2_LAOST</name>
<dbReference type="SMR" id="A0A482WLB2"/>
<feature type="transmembrane region" description="Helical" evidence="5">
    <location>
        <begin position="33"/>
        <end position="52"/>
    </location>
</feature>
<evidence type="ECO:0000256" key="5">
    <source>
        <dbReference type="SAM" id="Phobius"/>
    </source>
</evidence>
<dbReference type="PANTHER" id="PTHR48021:SF46">
    <property type="entry name" value="MAJOR FACILITATOR SUPERFAMILY (MFS) PROFILE DOMAIN-CONTAINING PROTEIN"/>
    <property type="match status" value="1"/>
</dbReference>
<dbReference type="InterPro" id="IPR005828">
    <property type="entry name" value="MFS_sugar_transport-like"/>
</dbReference>
<gene>
    <name evidence="7" type="ORF">LSTR_LSTR016914</name>
</gene>
<dbReference type="InterPro" id="IPR036259">
    <property type="entry name" value="MFS_trans_sf"/>
</dbReference>
<reference evidence="7 8" key="1">
    <citation type="journal article" date="2017" name="Gigascience">
        <title>Genome sequence of the small brown planthopper, Laodelphax striatellus.</title>
        <authorList>
            <person name="Zhu J."/>
            <person name="Jiang F."/>
            <person name="Wang X."/>
            <person name="Yang P."/>
            <person name="Bao Y."/>
            <person name="Zhao W."/>
            <person name="Wang W."/>
            <person name="Lu H."/>
            <person name="Wang Q."/>
            <person name="Cui N."/>
            <person name="Li J."/>
            <person name="Chen X."/>
            <person name="Luo L."/>
            <person name="Yu J."/>
            <person name="Kang L."/>
            <person name="Cui F."/>
        </authorList>
    </citation>
    <scope>NUCLEOTIDE SEQUENCE [LARGE SCALE GENOMIC DNA]</scope>
    <source>
        <strain evidence="7">Lst14</strain>
    </source>
</reference>
<dbReference type="PROSITE" id="PS50850">
    <property type="entry name" value="MFS"/>
    <property type="match status" value="1"/>
</dbReference>
<dbReference type="AlphaFoldDB" id="A0A482WLB2"/>
<evidence type="ECO:0000256" key="2">
    <source>
        <dbReference type="ARBA" id="ARBA00022692"/>
    </source>
</evidence>
<sequence>VLLAISCTGCGIACLSASTWFYMRENTTYDVTGVSWIPFLAFIFHALFYSLGLGPIALSIKGEMFPANIKAKASAVTTMVLAVNSFLLNKTYLIIADTFGLYVNFLVYGLTMLSALLFIWFFVVETRKKTLQEIQDKLE</sequence>
<keyword evidence="8" id="KW-1185">Reference proteome</keyword>
<dbReference type="OrthoDB" id="4142200at2759"/>
<evidence type="ECO:0000256" key="1">
    <source>
        <dbReference type="ARBA" id="ARBA00004141"/>
    </source>
</evidence>
<keyword evidence="4 5" id="KW-0472">Membrane</keyword>
<keyword evidence="2 5" id="KW-0812">Transmembrane</keyword>
<comment type="caution">
    <text evidence="7">The sequence shown here is derived from an EMBL/GenBank/DDBJ whole genome shotgun (WGS) entry which is preliminary data.</text>
</comment>
<evidence type="ECO:0000313" key="7">
    <source>
        <dbReference type="EMBL" id="RZF34309.1"/>
    </source>
</evidence>
<accession>A0A482WLB2</accession>
<dbReference type="SUPFAM" id="SSF103473">
    <property type="entry name" value="MFS general substrate transporter"/>
    <property type="match status" value="1"/>
</dbReference>
<feature type="domain" description="Major facilitator superfamily (MFS) profile" evidence="6">
    <location>
        <begin position="1"/>
        <end position="127"/>
    </location>
</feature>
<dbReference type="Gene3D" id="1.20.1250.20">
    <property type="entry name" value="MFS general substrate transporter like domains"/>
    <property type="match status" value="1"/>
</dbReference>
<feature type="transmembrane region" description="Helical" evidence="5">
    <location>
        <begin position="73"/>
        <end position="95"/>
    </location>
</feature>
<dbReference type="InParanoid" id="A0A482WLB2"/>
<dbReference type="PANTHER" id="PTHR48021">
    <property type="match status" value="1"/>
</dbReference>